<reference evidence="4 5" key="1">
    <citation type="submission" date="2020-08" db="EMBL/GenBank/DDBJ databases">
        <title>Genomic Encyclopedia of Type Strains, Phase IV (KMG-IV): sequencing the most valuable type-strain genomes for metagenomic binning, comparative biology and taxonomic classification.</title>
        <authorList>
            <person name="Goeker M."/>
        </authorList>
    </citation>
    <scope>NUCLEOTIDE SEQUENCE [LARGE SCALE GENOMIC DNA]</scope>
    <source>
        <strain evidence="4 5">DSM 103570</strain>
    </source>
</reference>
<dbReference type="InterPro" id="IPR036938">
    <property type="entry name" value="PAP2/HPO_sf"/>
</dbReference>
<dbReference type="SUPFAM" id="SSF48317">
    <property type="entry name" value="Acid phosphatase/Vanadium-dependent haloperoxidase"/>
    <property type="match status" value="1"/>
</dbReference>
<feature type="region of interest" description="Disordered" evidence="1">
    <location>
        <begin position="246"/>
        <end position="276"/>
    </location>
</feature>
<feature type="transmembrane region" description="Helical" evidence="2">
    <location>
        <begin position="188"/>
        <end position="209"/>
    </location>
</feature>
<name>A0A7W6HFM7_9HYPH</name>
<dbReference type="CDD" id="cd03392">
    <property type="entry name" value="PAP2_like_2"/>
    <property type="match status" value="1"/>
</dbReference>
<dbReference type="EC" id="3.6.1.27" evidence="4"/>
<keyword evidence="4" id="KW-0378">Hydrolase</keyword>
<feature type="transmembrane region" description="Helical" evidence="2">
    <location>
        <begin position="27"/>
        <end position="46"/>
    </location>
</feature>
<evidence type="ECO:0000256" key="2">
    <source>
        <dbReference type="SAM" id="Phobius"/>
    </source>
</evidence>
<dbReference type="Proteomes" id="UP000588647">
    <property type="component" value="Unassembled WGS sequence"/>
</dbReference>
<dbReference type="Gene3D" id="1.20.144.10">
    <property type="entry name" value="Phosphatidic acid phosphatase type 2/haloperoxidase"/>
    <property type="match status" value="2"/>
</dbReference>
<dbReference type="EMBL" id="JACIEM010000004">
    <property type="protein sequence ID" value="MBB4004344.1"/>
    <property type="molecule type" value="Genomic_DNA"/>
</dbReference>
<feature type="domain" description="Phosphatidic acid phosphatase type 2/haloperoxidase" evidence="3">
    <location>
        <begin position="116"/>
        <end position="230"/>
    </location>
</feature>
<proteinExistence type="predicted"/>
<evidence type="ECO:0000313" key="4">
    <source>
        <dbReference type="EMBL" id="MBB4004344.1"/>
    </source>
</evidence>
<dbReference type="SMART" id="SM00014">
    <property type="entry name" value="acidPPc"/>
    <property type="match status" value="1"/>
</dbReference>
<gene>
    <name evidence="4" type="ORF">GGR03_003432</name>
</gene>
<evidence type="ECO:0000256" key="1">
    <source>
        <dbReference type="SAM" id="MobiDB-lite"/>
    </source>
</evidence>
<organism evidence="4 5">
    <name type="scientific">Aurantimonas endophytica</name>
    <dbReference type="NCBI Taxonomy" id="1522175"/>
    <lineage>
        <taxon>Bacteria</taxon>
        <taxon>Pseudomonadati</taxon>
        <taxon>Pseudomonadota</taxon>
        <taxon>Alphaproteobacteria</taxon>
        <taxon>Hyphomicrobiales</taxon>
        <taxon>Aurantimonadaceae</taxon>
        <taxon>Aurantimonas</taxon>
    </lineage>
</organism>
<dbReference type="RefSeq" id="WP_183209920.1">
    <property type="nucleotide sequence ID" value="NZ_JAAAMM010000004.1"/>
</dbReference>
<dbReference type="PANTHER" id="PTHR14969">
    <property type="entry name" value="SPHINGOSINE-1-PHOSPHATE PHOSPHOHYDROLASE"/>
    <property type="match status" value="1"/>
</dbReference>
<dbReference type="AlphaFoldDB" id="A0A7W6HFM7"/>
<feature type="transmembrane region" description="Helical" evidence="2">
    <location>
        <begin position="117"/>
        <end position="138"/>
    </location>
</feature>
<feature type="transmembrane region" description="Helical" evidence="2">
    <location>
        <begin position="88"/>
        <end position="110"/>
    </location>
</feature>
<keyword evidence="5" id="KW-1185">Reference proteome</keyword>
<dbReference type="GO" id="GO:0050380">
    <property type="term" value="F:undecaprenyl-diphosphatase activity"/>
    <property type="evidence" value="ECO:0007669"/>
    <property type="project" value="UniProtKB-EC"/>
</dbReference>
<evidence type="ECO:0000259" key="3">
    <source>
        <dbReference type="SMART" id="SM00014"/>
    </source>
</evidence>
<dbReference type="Pfam" id="PF01569">
    <property type="entry name" value="PAP2"/>
    <property type="match status" value="1"/>
</dbReference>
<dbReference type="PANTHER" id="PTHR14969:SF13">
    <property type="entry name" value="AT30094P"/>
    <property type="match status" value="1"/>
</dbReference>
<sequence>MPLHLPKKLAVFVRDDLRYWIKTRVEITTLVAALIVAAAVWAFVSIGGEVLEGDAKGLDTEILLSLRSATDPSDPLGPRWFEEFGRDMTALGGNGVLIMLTCFVALYLWLSDRRRSMWLVLAAIVTGLAMSQLLKWGFSRPRPDLVPHGSHVYTASFPSGHAMMSAVTYLTLAILVARVQERWTIRALLIGVAVFLTILVGVSRVYLGVHWPSDVLAGWTAGAAWAVIWWMVAKWLERRGAVEPEADHREAAEPATLPPAGLARSLPASAAREPRP</sequence>
<comment type="caution">
    <text evidence="4">The sequence shown here is derived from an EMBL/GenBank/DDBJ whole genome shotgun (WGS) entry which is preliminary data.</text>
</comment>
<dbReference type="InterPro" id="IPR000326">
    <property type="entry name" value="PAP2/HPO"/>
</dbReference>
<accession>A0A7W6HFM7</accession>
<feature type="transmembrane region" description="Helical" evidence="2">
    <location>
        <begin position="215"/>
        <end position="232"/>
    </location>
</feature>
<keyword evidence="2" id="KW-0472">Membrane</keyword>
<evidence type="ECO:0000313" key="5">
    <source>
        <dbReference type="Proteomes" id="UP000588647"/>
    </source>
</evidence>
<keyword evidence="2" id="KW-0812">Transmembrane</keyword>
<protein>
    <submittedName>
        <fullName evidence="4">Undecaprenyl-diphosphatase</fullName>
        <ecNumber evidence="4">3.6.1.27</ecNumber>
    </submittedName>
</protein>
<keyword evidence="2" id="KW-1133">Transmembrane helix</keyword>
<feature type="transmembrane region" description="Helical" evidence="2">
    <location>
        <begin position="158"/>
        <end position="176"/>
    </location>
</feature>